<dbReference type="InterPro" id="IPR036047">
    <property type="entry name" value="F-box-like_dom_sf"/>
</dbReference>
<reference evidence="2" key="1">
    <citation type="journal article" date="2008" name="Nat. Genet.">
        <title>The Pristionchus pacificus genome provides a unique perspective on nematode lifestyle and parasitism.</title>
        <authorList>
            <person name="Dieterich C."/>
            <person name="Clifton S.W."/>
            <person name="Schuster L.N."/>
            <person name="Chinwalla A."/>
            <person name="Delehaunty K."/>
            <person name="Dinkelacker I."/>
            <person name="Fulton L."/>
            <person name="Fulton R."/>
            <person name="Godfrey J."/>
            <person name="Minx P."/>
            <person name="Mitreva M."/>
            <person name="Roeseler W."/>
            <person name="Tian H."/>
            <person name="Witte H."/>
            <person name="Yang S.P."/>
            <person name="Wilson R.K."/>
            <person name="Sommer R.J."/>
        </authorList>
    </citation>
    <scope>NUCLEOTIDE SEQUENCE [LARGE SCALE GENOMIC DNA]</scope>
    <source>
        <strain evidence="2">PS312</strain>
    </source>
</reference>
<organism evidence="1 2">
    <name type="scientific">Pristionchus pacificus</name>
    <name type="common">Parasitic nematode worm</name>
    <dbReference type="NCBI Taxonomy" id="54126"/>
    <lineage>
        <taxon>Eukaryota</taxon>
        <taxon>Metazoa</taxon>
        <taxon>Ecdysozoa</taxon>
        <taxon>Nematoda</taxon>
        <taxon>Chromadorea</taxon>
        <taxon>Rhabditida</taxon>
        <taxon>Rhabditina</taxon>
        <taxon>Diplogasteromorpha</taxon>
        <taxon>Diplogasteroidea</taxon>
        <taxon>Neodiplogasteridae</taxon>
        <taxon>Pristionchus</taxon>
    </lineage>
</organism>
<dbReference type="Proteomes" id="UP000005239">
    <property type="component" value="Unassembled WGS sequence"/>
</dbReference>
<dbReference type="AlphaFoldDB" id="A0A2A6BNI1"/>
<dbReference type="EnsemblMetazoa" id="PPA35947.1">
    <property type="protein sequence ID" value="PPA35947.1"/>
    <property type="gene ID" value="WBGene00274316"/>
</dbReference>
<name>A0A2A6BNI1_PRIPA</name>
<accession>A0A2A6BNI1</accession>
<accession>A0A8R1YUT9</accession>
<protein>
    <submittedName>
        <fullName evidence="1">Uncharacterized protein</fullName>
    </submittedName>
</protein>
<evidence type="ECO:0000313" key="2">
    <source>
        <dbReference type="Proteomes" id="UP000005239"/>
    </source>
</evidence>
<evidence type="ECO:0000313" key="1">
    <source>
        <dbReference type="EnsemblMetazoa" id="PPA35947.1"/>
    </source>
</evidence>
<reference evidence="1" key="2">
    <citation type="submission" date="2022-06" db="UniProtKB">
        <authorList>
            <consortium name="EnsemblMetazoa"/>
        </authorList>
    </citation>
    <scope>IDENTIFICATION</scope>
    <source>
        <strain evidence="1">PS312</strain>
    </source>
</reference>
<proteinExistence type="predicted"/>
<keyword evidence="2" id="KW-1185">Reference proteome</keyword>
<dbReference type="SUPFAM" id="SSF81383">
    <property type="entry name" value="F-box domain"/>
    <property type="match status" value="1"/>
</dbReference>
<sequence length="675" mass="77239">MAAAHKRPRLVAEEDLFSQLPRDCHLSIFRLLDSEALDELECVSSQIREIVERRHLIGNKTTGSLSISEGAIACGRLALHEFIFAISKSDIRLCYRIFRGEREGKRTKETVFRTQIMQENSFFKEQYVRSRVNRNTTDGATVVPSAMFDNLHKFAKKHTINNCTLNKIFDEQFLSTFAAKCIGTSPSFELDIFQGLESMRLDTVGTKEIKWFFSLAAEVTNIHLRMIDKTKMPNKRLHGYEIDHPSFEDHLSQLANDCLLDIFTRLDFNDLDEIATLSSKLCSVSALARPKAGKLQATKLIVSQDNRFLRFEMHCDGHRFFLGNSDKLTRRTTPPPKHKISPNQTMAASVRQRASIFYDRFVFTLVEFEKVSIDDHFIEFIQQVTSSICASFCVNDCAFNENSSSQGRQRLMLIIRSVMPVELTLRLKSLPIDQIVENPIDQNFLIECATQSGFPSLTVDIDHSQFLNADRLMDHLWKFRTLDMPKLLLNTDWLIMPLLVSFHRFLSLFHNRSSIFSLFYAKRLLCMKKGCWKFRITRELNEREITAALGRDLKGEGHESKLVGPTTTCLHPAVTTKFKKLSNEDWIVMKSIPCAWMVSAMDSYCLSALLPLLQEYFGTTNAEDGGLKTFSVAHIIALTAMWFIGDFIPKKFAFLSSKVLWILSLDFQAMTASNL</sequence>
<gene>
    <name evidence="1" type="primary">WBGene00274316</name>
</gene>